<comment type="caution">
    <text evidence="2">The sequence shown here is derived from an EMBL/GenBank/DDBJ whole genome shotgun (WGS) entry which is preliminary data.</text>
</comment>
<name>A0ABT8W1Y2_9GAMM</name>
<evidence type="ECO:0000256" key="1">
    <source>
        <dbReference type="SAM" id="Phobius"/>
    </source>
</evidence>
<feature type="transmembrane region" description="Helical" evidence="1">
    <location>
        <begin position="18"/>
        <end position="43"/>
    </location>
</feature>
<organism evidence="2 3">
    <name type="scientific">Marinobacter suaedae</name>
    <dbReference type="NCBI Taxonomy" id="3057675"/>
    <lineage>
        <taxon>Bacteria</taxon>
        <taxon>Pseudomonadati</taxon>
        <taxon>Pseudomonadota</taxon>
        <taxon>Gammaproteobacteria</taxon>
        <taxon>Pseudomonadales</taxon>
        <taxon>Marinobacteraceae</taxon>
        <taxon>Marinobacter</taxon>
    </lineage>
</organism>
<evidence type="ECO:0000313" key="3">
    <source>
        <dbReference type="Proteomes" id="UP001168640"/>
    </source>
</evidence>
<accession>A0ABT8W1Y2</accession>
<proteinExistence type="predicted"/>
<dbReference type="InterPro" id="IPR004448">
    <property type="entry name" value="Nitrate_reductase_NapE"/>
</dbReference>
<sequence length="54" mass="6018">MTQQTDPQSEKRAERNTFIFLAVFLAPILTVAIVGTYGFIIWFSQLIFGPPGVS</sequence>
<dbReference type="InterPro" id="IPR010649">
    <property type="entry name" value="NapE_TorE"/>
</dbReference>
<protein>
    <submittedName>
        <fullName evidence="2">Periplasmic nitrate reductase, NapE protein</fullName>
    </submittedName>
</protein>
<dbReference type="EMBL" id="JAUMIS010000002">
    <property type="protein sequence ID" value="MDO3722249.1"/>
    <property type="molecule type" value="Genomic_DNA"/>
</dbReference>
<gene>
    <name evidence="2" type="primary">napE</name>
    <name evidence="2" type="ORF">QVZ43_10995</name>
</gene>
<keyword evidence="3" id="KW-1185">Reference proteome</keyword>
<reference evidence="2" key="1">
    <citation type="submission" date="2023-07" db="EMBL/GenBank/DDBJ databases">
        <title>Marinobacter sp. chi1 genome sequencing and assembly.</title>
        <authorList>
            <person name="Park S."/>
        </authorList>
    </citation>
    <scope>NUCLEOTIDE SEQUENCE</scope>
    <source>
        <strain evidence="2">Chi1</strain>
    </source>
</reference>
<keyword evidence="1" id="KW-0472">Membrane</keyword>
<dbReference type="Proteomes" id="UP001168640">
    <property type="component" value="Unassembled WGS sequence"/>
</dbReference>
<dbReference type="Pfam" id="PF06796">
    <property type="entry name" value="NapE"/>
    <property type="match status" value="1"/>
</dbReference>
<keyword evidence="1" id="KW-1133">Transmembrane helix</keyword>
<dbReference type="RefSeq" id="WP_223793519.1">
    <property type="nucleotide sequence ID" value="NZ_JAUMIS010000002.1"/>
</dbReference>
<keyword evidence="1" id="KW-0812">Transmembrane</keyword>
<dbReference type="NCBIfam" id="TIGR02973">
    <property type="entry name" value="nitrate_rd_NapE"/>
    <property type="match status" value="1"/>
</dbReference>
<evidence type="ECO:0000313" key="2">
    <source>
        <dbReference type="EMBL" id="MDO3722249.1"/>
    </source>
</evidence>